<gene>
    <name evidence="3" type="ORF">GCM10011403_06460</name>
</gene>
<dbReference type="AlphaFoldDB" id="A0A917GMR2"/>
<dbReference type="Gene3D" id="3.20.20.140">
    <property type="entry name" value="Metal-dependent hydrolases"/>
    <property type="match status" value="1"/>
</dbReference>
<dbReference type="GO" id="GO:0016787">
    <property type="term" value="F:hydrolase activity"/>
    <property type="evidence" value="ECO:0007669"/>
    <property type="project" value="InterPro"/>
</dbReference>
<dbReference type="PANTHER" id="PTHR43569:SF1">
    <property type="entry name" value="BLL3371 PROTEIN"/>
    <property type="match status" value="1"/>
</dbReference>
<comment type="similarity">
    <text evidence="1">Belongs to the metallo-dependent hydrolases superfamily.</text>
</comment>
<protein>
    <recommendedName>
        <fullName evidence="2">Amidohydrolase-related domain-containing protein</fullName>
    </recommendedName>
</protein>
<sequence>MKTVTAKPDSWLHQQNEAVVEPERRIIDPHHHLWRKRFGQDYLLPELWRDTDSGHCIEQTVFIECHAFYDKGATPERRSLGETTVIADLVRSSHDSGNTPVGGMVINVDLRLGNDREQLLDLIHAHQEIAGQWIKGVRFASAHDPTPDNLVIQLQADPDLYHQPGFQKGVRLLGELGLTYDTWHYHHQMADFISLARAVPDTILVLDHFGTPLGIGAYRSQRQQIFHRWQQDIAKLAEYDNVYLKLGGLAMPDNGFDWHHQDAPADASQLIREQGKYYLHAIECFGPQRCMFESNFPVDRLSISYRSLWNGYKRLVADFSNADKDALFYGTAANVYRLSAID</sequence>
<dbReference type="RefSeq" id="WP_068809777.1">
    <property type="nucleotide sequence ID" value="NZ_BMIY01000003.1"/>
</dbReference>
<dbReference type="EMBL" id="BMIY01000003">
    <property type="protein sequence ID" value="GGG52021.1"/>
    <property type="molecule type" value="Genomic_DNA"/>
</dbReference>
<dbReference type="OrthoDB" id="9787654at2"/>
<name>A0A917GMR2_9GAMM</name>
<dbReference type="Proteomes" id="UP000627715">
    <property type="component" value="Unassembled WGS sequence"/>
</dbReference>
<evidence type="ECO:0000313" key="3">
    <source>
        <dbReference type="EMBL" id="GGG52021.1"/>
    </source>
</evidence>
<accession>A0A917GMR2</accession>
<keyword evidence="4" id="KW-1185">Reference proteome</keyword>
<dbReference type="PANTHER" id="PTHR43569">
    <property type="entry name" value="AMIDOHYDROLASE"/>
    <property type="match status" value="1"/>
</dbReference>
<evidence type="ECO:0000313" key="4">
    <source>
        <dbReference type="Proteomes" id="UP000627715"/>
    </source>
</evidence>
<dbReference type="InterPro" id="IPR006680">
    <property type="entry name" value="Amidohydro-rel"/>
</dbReference>
<organism evidence="3 4">
    <name type="scientific">Pseudohongiella nitratireducens</name>
    <dbReference type="NCBI Taxonomy" id="1768907"/>
    <lineage>
        <taxon>Bacteria</taxon>
        <taxon>Pseudomonadati</taxon>
        <taxon>Pseudomonadota</taxon>
        <taxon>Gammaproteobacteria</taxon>
        <taxon>Pseudomonadales</taxon>
        <taxon>Pseudohongiellaceae</taxon>
        <taxon>Pseudohongiella</taxon>
    </lineage>
</organism>
<evidence type="ECO:0000259" key="2">
    <source>
        <dbReference type="Pfam" id="PF04909"/>
    </source>
</evidence>
<dbReference type="InterPro" id="IPR052350">
    <property type="entry name" value="Metallo-dep_Lactonases"/>
</dbReference>
<comment type="caution">
    <text evidence="3">The sequence shown here is derived from an EMBL/GenBank/DDBJ whole genome shotgun (WGS) entry which is preliminary data.</text>
</comment>
<reference evidence="3" key="2">
    <citation type="submission" date="2020-09" db="EMBL/GenBank/DDBJ databases">
        <authorList>
            <person name="Sun Q."/>
            <person name="Zhou Y."/>
        </authorList>
    </citation>
    <scope>NUCLEOTIDE SEQUENCE</scope>
    <source>
        <strain evidence="3">CGMCC 1.15425</strain>
    </source>
</reference>
<dbReference type="InterPro" id="IPR032466">
    <property type="entry name" value="Metal_Hydrolase"/>
</dbReference>
<dbReference type="Pfam" id="PF04909">
    <property type="entry name" value="Amidohydro_2"/>
    <property type="match status" value="1"/>
</dbReference>
<reference evidence="3" key="1">
    <citation type="journal article" date="2014" name="Int. J. Syst. Evol. Microbiol.">
        <title>Complete genome sequence of Corynebacterium casei LMG S-19264T (=DSM 44701T), isolated from a smear-ripened cheese.</title>
        <authorList>
            <consortium name="US DOE Joint Genome Institute (JGI-PGF)"/>
            <person name="Walter F."/>
            <person name="Albersmeier A."/>
            <person name="Kalinowski J."/>
            <person name="Ruckert C."/>
        </authorList>
    </citation>
    <scope>NUCLEOTIDE SEQUENCE</scope>
    <source>
        <strain evidence="3">CGMCC 1.15425</strain>
    </source>
</reference>
<evidence type="ECO:0000256" key="1">
    <source>
        <dbReference type="ARBA" id="ARBA00038310"/>
    </source>
</evidence>
<dbReference type="SUPFAM" id="SSF51556">
    <property type="entry name" value="Metallo-dependent hydrolases"/>
    <property type="match status" value="1"/>
</dbReference>
<proteinExistence type="inferred from homology"/>
<feature type="domain" description="Amidohydrolase-related" evidence="2">
    <location>
        <begin position="27"/>
        <end position="338"/>
    </location>
</feature>